<reference evidence="5" key="3">
    <citation type="submission" date="2015-06" db="UniProtKB">
        <authorList>
            <consortium name="EnsemblMetazoa"/>
        </authorList>
    </citation>
    <scope>IDENTIFICATION</scope>
</reference>
<dbReference type="InterPro" id="IPR015915">
    <property type="entry name" value="Kelch-typ_b-propeller"/>
</dbReference>
<evidence type="ECO:0000256" key="2">
    <source>
        <dbReference type="ARBA" id="ARBA00022737"/>
    </source>
</evidence>
<dbReference type="PANTHER" id="PTHR45632:SF5">
    <property type="entry name" value="KELCH-LIKE PROTEIN 22"/>
    <property type="match status" value="1"/>
</dbReference>
<dbReference type="Pfam" id="PF00651">
    <property type="entry name" value="BTB"/>
    <property type="match status" value="1"/>
</dbReference>
<dbReference type="SMART" id="SM00612">
    <property type="entry name" value="Kelch"/>
    <property type="match status" value="5"/>
</dbReference>
<dbReference type="Pfam" id="PF24681">
    <property type="entry name" value="Kelch_KLHDC2_KLHL20_DRC7"/>
    <property type="match status" value="1"/>
</dbReference>
<dbReference type="EMBL" id="KB305422">
    <property type="protein sequence ID" value="ELU01037.1"/>
    <property type="molecule type" value="Genomic_DNA"/>
</dbReference>
<dbReference type="HOGENOM" id="CLU_004253_14_6_1"/>
<reference evidence="6" key="1">
    <citation type="submission" date="2012-12" db="EMBL/GenBank/DDBJ databases">
        <authorList>
            <person name="Hellsten U."/>
            <person name="Grimwood J."/>
            <person name="Chapman J.A."/>
            <person name="Shapiro H."/>
            <person name="Aerts A."/>
            <person name="Otillar R.P."/>
            <person name="Terry A.Y."/>
            <person name="Boore J.L."/>
            <person name="Simakov O."/>
            <person name="Marletaz F."/>
            <person name="Cho S.-J."/>
            <person name="Edsinger-Gonzales E."/>
            <person name="Havlak P."/>
            <person name="Kuo D.-H."/>
            <person name="Larsson T."/>
            <person name="Lv J."/>
            <person name="Arendt D."/>
            <person name="Savage R."/>
            <person name="Osoegawa K."/>
            <person name="de Jong P."/>
            <person name="Lindberg D.R."/>
            <person name="Seaver E.C."/>
            <person name="Weisblat D.A."/>
            <person name="Putnam N.H."/>
            <person name="Grigoriev I.V."/>
            <person name="Rokhsar D.S."/>
        </authorList>
    </citation>
    <scope>NUCLEOTIDE SEQUENCE</scope>
    <source>
        <strain evidence="6">I ESC-2004</strain>
    </source>
</reference>
<name>R7UCR3_CAPTE</name>
<proteinExistence type="predicted"/>
<dbReference type="InterPro" id="IPR011333">
    <property type="entry name" value="SKP1/BTB/POZ_sf"/>
</dbReference>
<dbReference type="InterPro" id="IPR017096">
    <property type="entry name" value="BTB-kelch_protein"/>
</dbReference>
<feature type="domain" description="BTB" evidence="3">
    <location>
        <begin position="32"/>
        <end position="99"/>
    </location>
</feature>
<dbReference type="SUPFAM" id="SSF54695">
    <property type="entry name" value="POZ domain"/>
    <property type="match status" value="1"/>
</dbReference>
<keyword evidence="6" id="KW-1185">Reference proteome</keyword>
<dbReference type="SMART" id="SM00875">
    <property type="entry name" value="BACK"/>
    <property type="match status" value="1"/>
</dbReference>
<keyword evidence="1" id="KW-0880">Kelch repeat</keyword>
<sequence>MPIQEPFLFKDANRNACLLRGFKELHESSLLFDVTLIVDSKEFECHRSLLASSSDYFRCMFTSDLAERDQREVSISGVDATSMELVIKYMYSGEVKLQASTVQNLLSAANLFQLSDLKEGCAVFMGKKLDVDNCIGIHFFAQAHECGDLEFQAWDVITEHFEEVAQCIEFLDLSAEKFVEIIQYDDLQASEEDVYEAALAWLQHSPEERTSNVYDIFRHVRFSLMDEHYFYDRVKNNTVLQAEPRIAQMFDEVIRYKLLKNRWMEIDLRLEPRYGADFCRVAVYTAYLDDEKKQVLQLYGQRSDEVTRLHGNVLCDLPSDIENPALLVTGNNDLYVAGGDQCSSAVYKWCSEDVATFDEIASMTIPRKRFCLVQLDKYIYALGGCNLEGNLSSVIRYSEDNDEWESVASMPKALRCFCAVAYCGKLYVFGGESEKVNKKVLKGRRELNNQTLCYDPRDDKWTTLAQMTIPRALSGCTVYKNKIYVIGGFGSITESWIKDTSPDNVLDSVEVYDPVTNSWEVGVPLPIPLCAMGIFKYYGTIYVMGGENEEDVSNSVYYLSDEGVWELKDEMVTGVTEITIHSSYAILNVDVDAD</sequence>
<evidence type="ECO:0000256" key="1">
    <source>
        <dbReference type="ARBA" id="ARBA00022441"/>
    </source>
</evidence>
<dbReference type="PROSITE" id="PS50097">
    <property type="entry name" value="BTB"/>
    <property type="match status" value="1"/>
</dbReference>
<evidence type="ECO:0000313" key="6">
    <source>
        <dbReference type="Proteomes" id="UP000014760"/>
    </source>
</evidence>
<gene>
    <name evidence="4" type="ORF">CAPTEDRAFT_167175</name>
</gene>
<dbReference type="OrthoDB" id="45365at2759"/>
<dbReference type="SUPFAM" id="SSF117281">
    <property type="entry name" value="Kelch motif"/>
    <property type="match status" value="1"/>
</dbReference>
<evidence type="ECO:0000259" key="3">
    <source>
        <dbReference type="PROSITE" id="PS50097"/>
    </source>
</evidence>
<dbReference type="SMART" id="SM00225">
    <property type="entry name" value="BTB"/>
    <property type="match status" value="1"/>
</dbReference>
<evidence type="ECO:0000313" key="4">
    <source>
        <dbReference type="EMBL" id="ELU01037.1"/>
    </source>
</evidence>
<protein>
    <recommendedName>
        <fullName evidence="3">BTB domain-containing protein</fullName>
    </recommendedName>
</protein>
<dbReference type="AlphaFoldDB" id="R7UCR3"/>
<dbReference type="Proteomes" id="UP000014760">
    <property type="component" value="Unassembled WGS sequence"/>
</dbReference>
<dbReference type="Gene3D" id="1.25.40.420">
    <property type="match status" value="1"/>
</dbReference>
<organism evidence="4">
    <name type="scientific">Capitella teleta</name>
    <name type="common">Polychaete worm</name>
    <dbReference type="NCBI Taxonomy" id="283909"/>
    <lineage>
        <taxon>Eukaryota</taxon>
        <taxon>Metazoa</taxon>
        <taxon>Spiralia</taxon>
        <taxon>Lophotrochozoa</taxon>
        <taxon>Annelida</taxon>
        <taxon>Polychaeta</taxon>
        <taxon>Sedentaria</taxon>
        <taxon>Scolecida</taxon>
        <taxon>Capitellidae</taxon>
        <taxon>Capitella</taxon>
    </lineage>
</organism>
<evidence type="ECO:0000313" key="5">
    <source>
        <dbReference type="EnsemblMetazoa" id="CapteP167175"/>
    </source>
</evidence>
<dbReference type="Gene3D" id="3.30.710.10">
    <property type="entry name" value="Potassium Channel Kv1.1, Chain A"/>
    <property type="match status" value="1"/>
</dbReference>
<dbReference type="InterPro" id="IPR000210">
    <property type="entry name" value="BTB/POZ_dom"/>
</dbReference>
<dbReference type="STRING" id="283909.R7UCR3"/>
<dbReference type="EnsemblMetazoa" id="CapteT167175">
    <property type="protein sequence ID" value="CapteP167175"/>
    <property type="gene ID" value="CapteG167175"/>
</dbReference>
<keyword evidence="2" id="KW-0677">Repeat</keyword>
<dbReference type="InterPro" id="IPR006652">
    <property type="entry name" value="Kelch_1"/>
</dbReference>
<dbReference type="Pfam" id="PF07707">
    <property type="entry name" value="BACK"/>
    <property type="match status" value="1"/>
</dbReference>
<dbReference type="Gene3D" id="2.120.10.80">
    <property type="entry name" value="Kelch-type beta propeller"/>
    <property type="match status" value="1"/>
</dbReference>
<accession>R7UCR3</accession>
<dbReference type="PIRSF" id="PIRSF037037">
    <property type="entry name" value="Kelch-like_protein_gigaxonin"/>
    <property type="match status" value="1"/>
</dbReference>
<dbReference type="InterPro" id="IPR011705">
    <property type="entry name" value="BACK"/>
</dbReference>
<dbReference type="FunFam" id="1.25.40.420:FF:000001">
    <property type="entry name" value="Kelch-like family member 12"/>
    <property type="match status" value="1"/>
</dbReference>
<dbReference type="PANTHER" id="PTHR45632">
    <property type="entry name" value="LD33804P"/>
    <property type="match status" value="1"/>
</dbReference>
<dbReference type="OMA" id="RYYHMLK"/>
<dbReference type="EMBL" id="AMQN01009431">
    <property type="status" value="NOT_ANNOTATED_CDS"/>
    <property type="molecule type" value="Genomic_DNA"/>
</dbReference>
<reference evidence="4 6" key="2">
    <citation type="journal article" date="2013" name="Nature">
        <title>Insights into bilaterian evolution from three spiralian genomes.</title>
        <authorList>
            <person name="Simakov O."/>
            <person name="Marletaz F."/>
            <person name="Cho S.J."/>
            <person name="Edsinger-Gonzales E."/>
            <person name="Havlak P."/>
            <person name="Hellsten U."/>
            <person name="Kuo D.H."/>
            <person name="Larsson T."/>
            <person name="Lv J."/>
            <person name="Arendt D."/>
            <person name="Savage R."/>
            <person name="Osoegawa K."/>
            <person name="de Jong P."/>
            <person name="Grimwood J."/>
            <person name="Chapman J.A."/>
            <person name="Shapiro H."/>
            <person name="Aerts A."/>
            <person name="Otillar R.P."/>
            <person name="Terry A.Y."/>
            <person name="Boore J.L."/>
            <person name="Grigoriev I.V."/>
            <person name="Lindberg D.R."/>
            <person name="Seaver E.C."/>
            <person name="Weisblat D.A."/>
            <person name="Putnam N.H."/>
            <person name="Rokhsar D.S."/>
        </authorList>
    </citation>
    <scope>NUCLEOTIDE SEQUENCE</scope>
    <source>
        <strain evidence="4 6">I ESC-2004</strain>
    </source>
</reference>